<feature type="domain" description="DNA helicase Pif1-like 2B" evidence="3">
    <location>
        <begin position="428"/>
        <end position="473"/>
    </location>
</feature>
<evidence type="ECO:0000313" key="4">
    <source>
        <dbReference type="EMBL" id="KAJ9561928.1"/>
    </source>
</evidence>
<proteinExistence type="inferred from homology"/>
<dbReference type="GO" id="GO:0006281">
    <property type="term" value="P:DNA repair"/>
    <property type="evidence" value="ECO:0007669"/>
    <property type="project" value="UniProtKB-KW"/>
</dbReference>
<keyword evidence="1" id="KW-0234">DNA repair</keyword>
<evidence type="ECO:0000313" key="5">
    <source>
        <dbReference type="Proteomes" id="UP001172457"/>
    </source>
</evidence>
<comment type="cofactor">
    <cofactor evidence="1">
        <name>Mg(2+)</name>
        <dbReference type="ChEBI" id="CHEBI:18420"/>
    </cofactor>
</comment>
<dbReference type="GO" id="GO:0000723">
    <property type="term" value="P:telomere maintenance"/>
    <property type="evidence" value="ECO:0007669"/>
    <property type="project" value="InterPro"/>
</dbReference>
<keyword evidence="1" id="KW-0227">DNA damage</keyword>
<comment type="similarity">
    <text evidence="1">Belongs to the helicase family.</text>
</comment>
<dbReference type="InterPro" id="IPR010285">
    <property type="entry name" value="DNA_helicase_pif1-like_DEAD"/>
</dbReference>
<evidence type="ECO:0000256" key="1">
    <source>
        <dbReference type="RuleBase" id="RU363044"/>
    </source>
</evidence>
<keyword evidence="1" id="KW-0347">Helicase</keyword>
<feature type="domain" description="DNA helicase Pif1-like DEAD-box helicase" evidence="2">
    <location>
        <begin position="158"/>
        <end position="325"/>
    </location>
</feature>
<dbReference type="InterPro" id="IPR049163">
    <property type="entry name" value="Pif1-like_2B_dom"/>
</dbReference>
<comment type="catalytic activity">
    <reaction evidence="1">
        <text>ATP + H2O = ADP + phosphate + H(+)</text>
        <dbReference type="Rhea" id="RHEA:13065"/>
        <dbReference type="ChEBI" id="CHEBI:15377"/>
        <dbReference type="ChEBI" id="CHEBI:15378"/>
        <dbReference type="ChEBI" id="CHEBI:30616"/>
        <dbReference type="ChEBI" id="CHEBI:43474"/>
        <dbReference type="ChEBI" id="CHEBI:456216"/>
        <dbReference type="EC" id="5.6.2.3"/>
    </reaction>
</comment>
<dbReference type="Pfam" id="PF21530">
    <property type="entry name" value="Pif1_2B_dom"/>
    <property type="match status" value="1"/>
</dbReference>
<comment type="caution">
    <text evidence="4">The sequence shown here is derived from an EMBL/GenBank/DDBJ whole genome shotgun (WGS) entry which is preliminary data.</text>
</comment>
<dbReference type="EC" id="5.6.2.3" evidence="1"/>
<sequence length="606" mass="68243">MMAFTVNKEQKNYIGENKHRTDIVIIDFWHYILKKYSSSNFVISGSEVRSGWSWICWHEVTEAVAFLREATDEAEHDLDCPSYLGLTKGLSTIECNLEQTRKHNDLDMFNCRETQNGSTCATMFDANIQNNGFGWTRIPFGSLPTRSNKFTCCDKQTFVNPHGKIVLSIASSGIASLLLPGGPIDEYPCCSIDVGSDLAELINILELIIWDEAPLQHRYAFEAVDRTLRDVCRRNVPVAEQQVFGGKVVVLGGDFRQILLVIPSAPRSEIVASVINKSSTIWDACKVFILTTNMRLHDPAIEGDDLIQMEQFNNWILDMGAGRLPAIALEGEDEATWITIPDDLLIPIVDDLIEAVVSNIFPDISNRLHDISCLKERCILCLTNDDVDMINSHVLTKMLGEMHELLSADEICASTDNLEEMQIMYSCEFLNTLRFSGIPNHKLELKVGAPIILLRNINLQKGLCNGTRLVVTQISRRVIEAVIITSTHVAEKSFIERIDMTPTDTSWPFTFKRRQFPIKVCFAMTINKSQGQTFNHVCAYLVKPVFTHGQLYVTASRVTSRTGLRFYVDNGGKCDNNISSNVVYKVTIRKNGLQLSFCPRPMTEHN</sequence>
<dbReference type="GO" id="GO:0005524">
    <property type="term" value="F:ATP binding"/>
    <property type="evidence" value="ECO:0007669"/>
    <property type="project" value="UniProtKB-KW"/>
</dbReference>
<dbReference type="GO" id="GO:0016787">
    <property type="term" value="F:hydrolase activity"/>
    <property type="evidence" value="ECO:0007669"/>
    <property type="project" value="UniProtKB-KW"/>
</dbReference>
<name>A0AA38TJ70_9ASTR</name>
<organism evidence="4 5">
    <name type="scientific">Centaurea solstitialis</name>
    <name type="common">yellow star-thistle</name>
    <dbReference type="NCBI Taxonomy" id="347529"/>
    <lineage>
        <taxon>Eukaryota</taxon>
        <taxon>Viridiplantae</taxon>
        <taxon>Streptophyta</taxon>
        <taxon>Embryophyta</taxon>
        <taxon>Tracheophyta</taxon>
        <taxon>Spermatophyta</taxon>
        <taxon>Magnoliopsida</taxon>
        <taxon>eudicotyledons</taxon>
        <taxon>Gunneridae</taxon>
        <taxon>Pentapetalae</taxon>
        <taxon>asterids</taxon>
        <taxon>campanulids</taxon>
        <taxon>Asterales</taxon>
        <taxon>Asteraceae</taxon>
        <taxon>Carduoideae</taxon>
        <taxon>Cardueae</taxon>
        <taxon>Centaureinae</taxon>
        <taxon>Centaurea</taxon>
    </lineage>
</organism>
<dbReference type="Gene3D" id="3.40.50.300">
    <property type="entry name" value="P-loop containing nucleotide triphosphate hydrolases"/>
    <property type="match status" value="1"/>
</dbReference>
<dbReference type="GO" id="GO:0043139">
    <property type="term" value="F:5'-3' DNA helicase activity"/>
    <property type="evidence" value="ECO:0007669"/>
    <property type="project" value="UniProtKB-EC"/>
</dbReference>
<dbReference type="Pfam" id="PF05970">
    <property type="entry name" value="PIF1"/>
    <property type="match status" value="1"/>
</dbReference>
<protein>
    <recommendedName>
        <fullName evidence="1">ATP-dependent DNA helicase</fullName>
        <ecNumber evidence="1">5.6.2.3</ecNumber>
    </recommendedName>
</protein>
<dbReference type="EMBL" id="JARYMX010000002">
    <property type="protein sequence ID" value="KAJ9561928.1"/>
    <property type="molecule type" value="Genomic_DNA"/>
</dbReference>
<accession>A0AA38TJ70</accession>
<dbReference type="InterPro" id="IPR027417">
    <property type="entry name" value="P-loop_NTPase"/>
</dbReference>
<dbReference type="GO" id="GO:0006310">
    <property type="term" value="P:DNA recombination"/>
    <property type="evidence" value="ECO:0007669"/>
    <property type="project" value="UniProtKB-KW"/>
</dbReference>
<keyword evidence="1" id="KW-0233">DNA recombination</keyword>
<keyword evidence="1" id="KW-0547">Nucleotide-binding</keyword>
<evidence type="ECO:0000259" key="3">
    <source>
        <dbReference type="Pfam" id="PF21530"/>
    </source>
</evidence>
<keyword evidence="5" id="KW-1185">Reference proteome</keyword>
<dbReference type="CDD" id="cd18809">
    <property type="entry name" value="SF1_C_RecD"/>
    <property type="match status" value="1"/>
</dbReference>
<dbReference type="AlphaFoldDB" id="A0AA38TJ70"/>
<dbReference type="Proteomes" id="UP001172457">
    <property type="component" value="Chromosome 2"/>
</dbReference>
<keyword evidence="1" id="KW-0067">ATP-binding</keyword>
<dbReference type="PANTHER" id="PTHR10492">
    <property type="match status" value="1"/>
</dbReference>
<dbReference type="SUPFAM" id="SSF52540">
    <property type="entry name" value="P-loop containing nucleoside triphosphate hydrolases"/>
    <property type="match status" value="1"/>
</dbReference>
<reference evidence="4" key="1">
    <citation type="submission" date="2023-03" db="EMBL/GenBank/DDBJ databases">
        <title>Chromosome-scale reference genome and RAD-based genetic map of yellow starthistle (Centaurea solstitialis) reveal putative structural variation and QTLs associated with invader traits.</title>
        <authorList>
            <person name="Reatini B."/>
            <person name="Cang F.A."/>
            <person name="Jiang Q."/>
            <person name="Mckibben M.T.W."/>
            <person name="Barker M.S."/>
            <person name="Rieseberg L.H."/>
            <person name="Dlugosch K.M."/>
        </authorList>
    </citation>
    <scope>NUCLEOTIDE SEQUENCE</scope>
    <source>
        <strain evidence="4">CAN-66</strain>
        <tissue evidence="4">Leaf</tissue>
    </source>
</reference>
<keyword evidence="1" id="KW-0378">Hydrolase</keyword>
<evidence type="ECO:0000259" key="2">
    <source>
        <dbReference type="Pfam" id="PF05970"/>
    </source>
</evidence>
<dbReference type="PANTHER" id="PTHR10492:SF90">
    <property type="entry name" value="ATP-DEPENDENT DNA HELICASE"/>
    <property type="match status" value="1"/>
</dbReference>
<gene>
    <name evidence="4" type="ORF">OSB04_007088</name>
</gene>